<dbReference type="Proteomes" id="UP001221757">
    <property type="component" value="Unassembled WGS sequence"/>
</dbReference>
<accession>A0AAD7G7W8</accession>
<comment type="caution">
    <text evidence="2">The sequence shown here is derived from an EMBL/GenBank/DDBJ whole genome shotgun (WGS) entry which is preliminary data.</text>
</comment>
<name>A0AAD7G7W8_MYCRO</name>
<protein>
    <submittedName>
        <fullName evidence="2">Uncharacterized protein</fullName>
    </submittedName>
</protein>
<gene>
    <name evidence="2" type="ORF">B0H17DRAFT_1207494</name>
</gene>
<keyword evidence="3" id="KW-1185">Reference proteome</keyword>
<sequence>MAIPGFVSPTLASPWRSGGQRPSTAFLLCRVLVRRSLNERGWRSAFYVAEPRLRSTRPQLGLLYERRDVYRPAYGPTAAQRDDRLICAPGTWTAEECTVSSTLLRVVFPASSICVPALVYLCISTLYVDVVRPRRILSPHPTGPAAISYDVLPVPASIPHHPLPRRTRH</sequence>
<keyword evidence="1" id="KW-0812">Transmembrane</keyword>
<dbReference type="AlphaFoldDB" id="A0AAD7G7W8"/>
<evidence type="ECO:0000256" key="1">
    <source>
        <dbReference type="SAM" id="Phobius"/>
    </source>
</evidence>
<reference evidence="2" key="1">
    <citation type="submission" date="2023-03" db="EMBL/GenBank/DDBJ databases">
        <title>Massive genome expansion in bonnet fungi (Mycena s.s.) driven by repeated elements and novel gene families across ecological guilds.</title>
        <authorList>
            <consortium name="Lawrence Berkeley National Laboratory"/>
            <person name="Harder C.B."/>
            <person name="Miyauchi S."/>
            <person name="Viragh M."/>
            <person name="Kuo A."/>
            <person name="Thoen E."/>
            <person name="Andreopoulos B."/>
            <person name="Lu D."/>
            <person name="Skrede I."/>
            <person name="Drula E."/>
            <person name="Henrissat B."/>
            <person name="Morin E."/>
            <person name="Kohler A."/>
            <person name="Barry K."/>
            <person name="LaButti K."/>
            <person name="Morin E."/>
            <person name="Salamov A."/>
            <person name="Lipzen A."/>
            <person name="Mereny Z."/>
            <person name="Hegedus B."/>
            <person name="Baldrian P."/>
            <person name="Stursova M."/>
            <person name="Weitz H."/>
            <person name="Taylor A."/>
            <person name="Grigoriev I.V."/>
            <person name="Nagy L.G."/>
            <person name="Martin F."/>
            <person name="Kauserud H."/>
        </authorList>
    </citation>
    <scope>NUCLEOTIDE SEQUENCE</scope>
    <source>
        <strain evidence="2">CBHHK067</strain>
    </source>
</reference>
<evidence type="ECO:0000313" key="2">
    <source>
        <dbReference type="EMBL" id="KAJ7676217.1"/>
    </source>
</evidence>
<keyword evidence="1" id="KW-1133">Transmembrane helix</keyword>
<evidence type="ECO:0000313" key="3">
    <source>
        <dbReference type="Proteomes" id="UP001221757"/>
    </source>
</evidence>
<feature type="transmembrane region" description="Helical" evidence="1">
    <location>
        <begin position="106"/>
        <end position="128"/>
    </location>
</feature>
<proteinExistence type="predicted"/>
<organism evidence="2 3">
    <name type="scientific">Mycena rosella</name>
    <name type="common">Pink bonnet</name>
    <name type="synonym">Agaricus rosellus</name>
    <dbReference type="NCBI Taxonomy" id="1033263"/>
    <lineage>
        <taxon>Eukaryota</taxon>
        <taxon>Fungi</taxon>
        <taxon>Dikarya</taxon>
        <taxon>Basidiomycota</taxon>
        <taxon>Agaricomycotina</taxon>
        <taxon>Agaricomycetes</taxon>
        <taxon>Agaricomycetidae</taxon>
        <taxon>Agaricales</taxon>
        <taxon>Marasmiineae</taxon>
        <taxon>Mycenaceae</taxon>
        <taxon>Mycena</taxon>
    </lineage>
</organism>
<dbReference type="EMBL" id="JARKIE010000145">
    <property type="protein sequence ID" value="KAJ7676217.1"/>
    <property type="molecule type" value="Genomic_DNA"/>
</dbReference>
<keyword evidence="1" id="KW-0472">Membrane</keyword>